<gene>
    <name evidence="1" type="ORF">QX51_08895</name>
</gene>
<dbReference type="PANTHER" id="PTHR10000">
    <property type="entry name" value="PHOSPHOSERINE PHOSPHATASE"/>
    <property type="match status" value="1"/>
</dbReference>
<dbReference type="Gene3D" id="3.40.50.1000">
    <property type="entry name" value="HAD superfamily/HAD-like"/>
    <property type="match status" value="1"/>
</dbReference>
<dbReference type="Pfam" id="PF08282">
    <property type="entry name" value="Hydrolase_3"/>
    <property type="match status" value="1"/>
</dbReference>
<dbReference type="InterPro" id="IPR006379">
    <property type="entry name" value="HAD-SF_hydro_IIB"/>
</dbReference>
<keyword evidence="2" id="KW-1185">Reference proteome</keyword>
<comment type="caution">
    <text evidence="1">The sequence shown here is derived from an EMBL/GenBank/DDBJ whole genome shotgun (WGS) entry which is preliminary data.</text>
</comment>
<dbReference type="SFLD" id="SFLDG01140">
    <property type="entry name" value="C2.B:_Phosphomannomutase_and_P"/>
    <property type="match status" value="1"/>
</dbReference>
<dbReference type="InterPro" id="IPR036412">
    <property type="entry name" value="HAD-like_sf"/>
</dbReference>
<keyword evidence="1" id="KW-0378">Hydrolase</keyword>
<sequence>MSTKMIVSDLDGTLFNSDCEGYGVSKELISYIKKFKEKGNMFTIATGRPIETSIEVAKEVGINAPYITYNGAKIVDINGEKIYSERFLIKEILFFLREVEKFGASIILYVNGKILCFKYTQRISVYEKKEITKCEEIDEALFDTDIRVNKVLVIGDVEKYEEMWNDLDISIKDKFRYVISEDDYFEIVQSNISKGSALKVLKNHLNIENLEIIAVGNHMNDKELLEVADVGFAVNNAVDGLKDIADYTTKEEYENGVIEIIKKFM</sequence>
<dbReference type="GO" id="GO:0005829">
    <property type="term" value="C:cytosol"/>
    <property type="evidence" value="ECO:0007669"/>
    <property type="project" value="TreeGrafter"/>
</dbReference>
<protein>
    <submittedName>
        <fullName evidence="1">Hydrolase</fullName>
    </submittedName>
</protein>
<dbReference type="AlphaFoldDB" id="A0A0B3VKN5"/>
<name>A0A0B3VKN5_9FIRM</name>
<reference evidence="1 2" key="1">
    <citation type="submission" date="2014-12" db="EMBL/GenBank/DDBJ databases">
        <title>Draft genome sequence of Terrisporobacter sp. 08-306576, isolated from the blood culture of a bacteremia patient.</title>
        <authorList>
            <person name="Lund L.C."/>
            <person name="Sydenham T.V."/>
            <person name="Hogh S.V."/>
            <person name="Skov M.N."/>
            <person name="Kemp M."/>
            <person name="Justesen U.S."/>
        </authorList>
    </citation>
    <scope>NUCLEOTIDE SEQUENCE [LARGE SCALE GENOMIC DNA]</scope>
    <source>
        <strain evidence="1 2">08-306576</strain>
    </source>
</reference>
<dbReference type="RefSeq" id="WP_039679552.1">
    <property type="nucleotide sequence ID" value="NZ_JAWGXO010000007.1"/>
</dbReference>
<evidence type="ECO:0000313" key="1">
    <source>
        <dbReference type="EMBL" id="KHS57341.1"/>
    </source>
</evidence>
<dbReference type="InterPro" id="IPR000150">
    <property type="entry name" value="Cof"/>
</dbReference>
<dbReference type="InterPro" id="IPR023214">
    <property type="entry name" value="HAD_sf"/>
</dbReference>
<dbReference type="SUPFAM" id="SSF56784">
    <property type="entry name" value="HAD-like"/>
    <property type="match status" value="1"/>
</dbReference>
<accession>A0A0B3VKN5</accession>
<dbReference type="Gene3D" id="3.30.1240.10">
    <property type="match status" value="1"/>
</dbReference>
<dbReference type="NCBIfam" id="TIGR00099">
    <property type="entry name" value="Cof-subfamily"/>
    <property type="match status" value="1"/>
</dbReference>
<dbReference type="CDD" id="cd07516">
    <property type="entry name" value="HAD_Pase"/>
    <property type="match status" value="1"/>
</dbReference>
<organism evidence="1 2">
    <name type="scientific">Terrisporobacter othiniensis</name>
    <dbReference type="NCBI Taxonomy" id="1577792"/>
    <lineage>
        <taxon>Bacteria</taxon>
        <taxon>Bacillati</taxon>
        <taxon>Bacillota</taxon>
        <taxon>Clostridia</taxon>
        <taxon>Peptostreptococcales</taxon>
        <taxon>Peptostreptococcaceae</taxon>
        <taxon>Terrisporobacter</taxon>
    </lineage>
</organism>
<dbReference type="GO" id="GO:0016791">
    <property type="term" value="F:phosphatase activity"/>
    <property type="evidence" value="ECO:0007669"/>
    <property type="project" value="TreeGrafter"/>
</dbReference>
<dbReference type="STRING" id="1577792.QX51_08895"/>
<dbReference type="Proteomes" id="UP000031189">
    <property type="component" value="Unassembled WGS sequence"/>
</dbReference>
<dbReference type="OrthoDB" id="9781413at2"/>
<dbReference type="EMBL" id="JWHR01000079">
    <property type="protein sequence ID" value="KHS57341.1"/>
    <property type="molecule type" value="Genomic_DNA"/>
</dbReference>
<dbReference type="NCBIfam" id="TIGR01484">
    <property type="entry name" value="HAD-SF-IIB"/>
    <property type="match status" value="1"/>
</dbReference>
<proteinExistence type="predicted"/>
<dbReference type="SFLD" id="SFLDS00003">
    <property type="entry name" value="Haloacid_Dehalogenase"/>
    <property type="match status" value="1"/>
</dbReference>
<dbReference type="GO" id="GO:0000287">
    <property type="term" value="F:magnesium ion binding"/>
    <property type="evidence" value="ECO:0007669"/>
    <property type="project" value="TreeGrafter"/>
</dbReference>
<dbReference type="PANTHER" id="PTHR10000:SF8">
    <property type="entry name" value="HAD SUPERFAMILY HYDROLASE-LIKE, TYPE 3"/>
    <property type="match status" value="1"/>
</dbReference>
<evidence type="ECO:0000313" key="2">
    <source>
        <dbReference type="Proteomes" id="UP000031189"/>
    </source>
</evidence>